<feature type="transmembrane region" description="Helical" evidence="7">
    <location>
        <begin position="99"/>
        <end position="124"/>
    </location>
</feature>
<dbReference type="STRING" id="1707952.A6A03_03220"/>
<dbReference type="EMBL" id="LWQS01000071">
    <property type="protein sequence ID" value="OAN44171.1"/>
    <property type="molecule type" value="Genomic_DNA"/>
</dbReference>
<evidence type="ECO:0000256" key="5">
    <source>
        <dbReference type="ARBA" id="ARBA00022989"/>
    </source>
</evidence>
<dbReference type="SUPFAM" id="SSF116726">
    <property type="entry name" value="TrkA C-terminal domain-like"/>
    <property type="match status" value="2"/>
</dbReference>
<dbReference type="Pfam" id="PF02080">
    <property type="entry name" value="TrkA_C"/>
    <property type="match status" value="2"/>
</dbReference>
<dbReference type="InterPro" id="IPR004680">
    <property type="entry name" value="Cit_transptr-like_dom"/>
</dbReference>
<dbReference type="GO" id="GO:0006813">
    <property type="term" value="P:potassium ion transport"/>
    <property type="evidence" value="ECO:0007669"/>
    <property type="project" value="InterPro"/>
</dbReference>
<dbReference type="InterPro" id="IPR051679">
    <property type="entry name" value="DASS-Related_Transporters"/>
</dbReference>
<feature type="transmembrane region" description="Helical" evidence="7">
    <location>
        <begin position="421"/>
        <end position="439"/>
    </location>
</feature>
<keyword evidence="5 7" id="KW-1133">Transmembrane helix</keyword>
<reference evidence="9 10" key="1">
    <citation type="submission" date="2016-04" db="EMBL/GenBank/DDBJ databases">
        <title>Chloroflexus islandicus sp. nov., a thermophilic filamentous anoxygenic phototrophic bacterium from geyser Strokkur (Iceland).</title>
        <authorList>
            <person name="Gaisin V.A."/>
            <person name="Kalashnikov A.M."/>
            <person name="Sukhacheva M.V."/>
            <person name="Grouzdev D.S."/>
            <person name="Ivanov T.M."/>
            <person name="Kuznetsov B."/>
            <person name="Gorlenko V.M."/>
        </authorList>
    </citation>
    <scope>NUCLEOTIDE SEQUENCE [LARGE SCALE GENOMIC DNA]</scope>
    <source>
        <strain evidence="10">isl-2</strain>
    </source>
</reference>
<dbReference type="Gene3D" id="3.30.70.1450">
    <property type="entry name" value="Regulator of K+ conductance, C-terminal domain"/>
    <property type="match status" value="2"/>
</dbReference>
<dbReference type="OrthoDB" id="9765532at2"/>
<name>A0A178M5Y7_9CHLR</name>
<feature type="transmembrane region" description="Helical" evidence="7">
    <location>
        <begin position="553"/>
        <end position="579"/>
    </location>
</feature>
<feature type="transmembrane region" description="Helical" evidence="7">
    <location>
        <begin position="57"/>
        <end position="79"/>
    </location>
</feature>
<dbReference type="GO" id="GO:0008324">
    <property type="term" value="F:monoatomic cation transmembrane transporter activity"/>
    <property type="evidence" value="ECO:0007669"/>
    <property type="project" value="InterPro"/>
</dbReference>
<evidence type="ECO:0000256" key="4">
    <source>
        <dbReference type="ARBA" id="ARBA00022737"/>
    </source>
</evidence>
<evidence type="ECO:0000256" key="1">
    <source>
        <dbReference type="ARBA" id="ARBA00004141"/>
    </source>
</evidence>
<evidence type="ECO:0000259" key="8">
    <source>
        <dbReference type="PROSITE" id="PS51202"/>
    </source>
</evidence>
<dbReference type="PANTHER" id="PTHR43652:SF1">
    <property type="entry name" value="RESPONSE REGULATOR"/>
    <property type="match status" value="1"/>
</dbReference>
<keyword evidence="3 7" id="KW-0812">Transmembrane</keyword>
<protein>
    <submittedName>
        <fullName evidence="9">Citrate transporter</fullName>
    </submittedName>
</protein>
<feature type="domain" description="RCK C-terminal" evidence="8">
    <location>
        <begin position="215"/>
        <end position="308"/>
    </location>
</feature>
<sequence length="613" mass="63762">MTNDIAFVFIVLGVMIALFVSDRIRLDLVAIMGMLALMLSGILTPAEAVAGFGDPTVLLIAALMVVGDGLFQTGVAAWIGQRLGQIAGNNERRILVTLMIPVAVLSAFISSTGTVAIMLPIAVNLARRAGISPSRLLLPLAYAALGGGMLTAVGTPPNIIAIDALVAAGRPPLGFFSFTPIGGLVVIAITLVIVLFGHWLLPARVAPLTSETRGPTLAELAAEYRLTEGLAQVRVAADSPLAGLTLAEARLHSRYGVTVVGIRRWPANRPAPGPARAVTAATRVLADDLLDVIGDEAAVAALCRAERLIPQAPQPDLPFGPDLPVMEVALTPRSRFIGQTVVASELRQLFGVTVLGARRLGQPLAGDPAHETLRFGDTLLVAGPPARLEAIVRDQRTFGDLAVVALPRDLAVSGDRLSRRALLAIAIMLAMLVVMAGGWLPTVTVALVAAVAMVITGCVPLNEIYRRLSWESLVLIAAMLPMATALTKTGGATLIATELATALGAFSPLVVLAGVFIITSFLSQFISNTATAVLMMPIALGIAQQLGLAPEPLVITAAIAASTAFATPIASPVNTLVLAPGGYRFADYARAGIPLQVVVLVICLLAAPLLFPW</sequence>
<dbReference type="GO" id="GO:0005886">
    <property type="term" value="C:plasma membrane"/>
    <property type="evidence" value="ECO:0007669"/>
    <property type="project" value="TreeGrafter"/>
</dbReference>
<keyword evidence="2" id="KW-0813">Transport</keyword>
<feature type="transmembrane region" description="Helical" evidence="7">
    <location>
        <begin position="136"/>
        <end position="155"/>
    </location>
</feature>
<feature type="transmembrane region" description="Helical" evidence="7">
    <location>
        <begin position="445"/>
        <end position="461"/>
    </location>
</feature>
<comment type="subcellular location">
    <subcellularLocation>
        <location evidence="1">Membrane</location>
        <topology evidence="1">Multi-pass membrane protein</topology>
    </subcellularLocation>
</comment>
<feature type="transmembrane region" description="Helical" evidence="7">
    <location>
        <begin position="175"/>
        <end position="201"/>
    </location>
</feature>
<feature type="transmembrane region" description="Helical" evidence="7">
    <location>
        <begin position="591"/>
        <end position="611"/>
    </location>
</feature>
<dbReference type="Proteomes" id="UP000078287">
    <property type="component" value="Unassembled WGS sequence"/>
</dbReference>
<feature type="domain" description="RCK C-terminal" evidence="8">
    <location>
        <begin position="312"/>
        <end position="397"/>
    </location>
</feature>
<gene>
    <name evidence="9" type="ORF">A6A03_03220</name>
</gene>
<organism evidence="9 10">
    <name type="scientific">Chloroflexus islandicus</name>
    <dbReference type="NCBI Taxonomy" id="1707952"/>
    <lineage>
        <taxon>Bacteria</taxon>
        <taxon>Bacillati</taxon>
        <taxon>Chloroflexota</taxon>
        <taxon>Chloroflexia</taxon>
        <taxon>Chloroflexales</taxon>
        <taxon>Chloroflexineae</taxon>
        <taxon>Chloroflexaceae</taxon>
        <taxon>Chloroflexus</taxon>
    </lineage>
</organism>
<comment type="caution">
    <text evidence="9">The sequence shown here is derived from an EMBL/GenBank/DDBJ whole genome shotgun (WGS) entry which is preliminary data.</text>
</comment>
<dbReference type="PANTHER" id="PTHR43652">
    <property type="entry name" value="BASIC AMINO ACID ANTIPORTER YFCC-RELATED"/>
    <property type="match status" value="1"/>
</dbReference>
<evidence type="ECO:0000256" key="7">
    <source>
        <dbReference type="SAM" id="Phobius"/>
    </source>
</evidence>
<evidence type="ECO:0000256" key="6">
    <source>
        <dbReference type="ARBA" id="ARBA00023136"/>
    </source>
</evidence>
<dbReference type="InterPro" id="IPR031312">
    <property type="entry name" value="Na/sul_symport_CS"/>
</dbReference>
<evidence type="ECO:0000256" key="3">
    <source>
        <dbReference type="ARBA" id="ARBA00022692"/>
    </source>
</evidence>
<accession>A0A178M5Y7</accession>
<evidence type="ECO:0000313" key="10">
    <source>
        <dbReference type="Proteomes" id="UP000078287"/>
    </source>
</evidence>
<keyword evidence="4" id="KW-0677">Repeat</keyword>
<dbReference type="Pfam" id="PF03600">
    <property type="entry name" value="CitMHS"/>
    <property type="match status" value="1"/>
</dbReference>
<dbReference type="PROSITE" id="PS51202">
    <property type="entry name" value="RCK_C"/>
    <property type="match status" value="2"/>
</dbReference>
<evidence type="ECO:0000313" key="9">
    <source>
        <dbReference type="EMBL" id="OAN44171.1"/>
    </source>
</evidence>
<dbReference type="RefSeq" id="WP_066789706.1">
    <property type="nucleotide sequence ID" value="NZ_LWQS01000071.1"/>
</dbReference>
<feature type="transmembrane region" description="Helical" evidence="7">
    <location>
        <begin position="502"/>
        <end position="522"/>
    </location>
</feature>
<dbReference type="InterPro" id="IPR006037">
    <property type="entry name" value="RCK_C"/>
</dbReference>
<feature type="transmembrane region" description="Helical" evidence="7">
    <location>
        <begin position="28"/>
        <end position="50"/>
    </location>
</feature>
<evidence type="ECO:0000256" key="2">
    <source>
        <dbReference type="ARBA" id="ARBA00022448"/>
    </source>
</evidence>
<keyword evidence="6 7" id="KW-0472">Membrane</keyword>
<keyword evidence="10" id="KW-1185">Reference proteome</keyword>
<feature type="transmembrane region" description="Helical" evidence="7">
    <location>
        <begin position="529"/>
        <end position="547"/>
    </location>
</feature>
<feature type="transmembrane region" description="Helical" evidence="7">
    <location>
        <begin position="473"/>
        <end position="496"/>
    </location>
</feature>
<dbReference type="PROSITE" id="PS01271">
    <property type="entry name" value="NA_SULFATE"/>
    <property type="match status" value="1"/>
</dbReference>
<proteinExistence type="predicted"/>
<dbReference type="AlphaFoldDB" id="A0A178M5Y7"/>
<dbReference type="InterPro" id="IPR036721">
    <property type="entry name" value="RCK_C_sf"/>
</dbReference>
<feature type="transmembrane region" description="Helical" evidence="7">
    <location>
        <begin position="5"/>
        <end position="22"/>
    </location>
</feature>